<dbReference type="PANTHER" id="PTHR48054">
    <property type="entry name" value="RECEPTOR KINASE-LIKE PROTEIN XA21"/>
    <property type="match status" value="1"/>
</dbReference>
<protein>
    <recommendedName>
        <fullName evidence="8">Leucine-rich repeat-containing N-terminal plant-type domain-containing protein</fullName>
    </recommendedName>
</protein>
<feature type="signal peptide" evidence="5">
    <location>
        <begin position="1"/>
        <end position="17"/>
    </location>
</feature>
<organism evidence="6 7">
    <name type="scientific">Prymnesium parvum</name>
    <name type="common">Toxic golden alga</name>
    <dbReference type="NCBI Taxonomy" id="97485"/>
    <lineage>
        <taxon>Eukaryota</taxon>
        <taxon>Haptista</taxon>
        <taxon>Haptophyta</taxon>
        <taxon>Prymnesiophyceae</taxon>
        <taxon>Prymnesiales</taxon>
        <taxon>Prymnesiaceae</taxon>
        <taxon>Prymnesium</taxon>
    </lineage>
</organism>
<name>A0AB34JQJ8_PRYPA</name>
<evidence type="ECO:0000313" key="6">
    <source>
        <dbReference type="EMBL" id="KAL1524249.1"/>
    </source>
</evidence>
<keyword evidence="5" id="KW-0732">Signal</keyword>
<feature type="region of interest" description="Disordered" evidence="3">
    <location>
        <begin position="186"/>
        <end position="227"/>
    </location>
</feature>
<evidence type="ECO:0000256" key="5">
    <source>
        <dbReference type="SAM" id="SignalP"/>
    </source>
</evidence>
<dbReference type="AlphaFoldDB" id="A0AB34JQJ8"/>
<keyword evidence="4" id="KW-1133">Transmembrane helix</keyword>
<gene>
    <name evidence="6" type="ORF">AB1Y20_019154</name>
</gene>
<evidence type="ECO:0008006" key="8">
    <source>
        <dbReference type="Google" id="ProtNLM"/>
    </source>
</evidence>
<evidence type="ECO:0000256" key="4">
    <source>
        <dbReference type="SAM" id="Phobius"/>
    </source>
</evidence>
<dbReference type="SUPFAM" id="SSF52058">
    <property type="entry name" value="L domain-like"/>
    <property type="match status" value="1"/>
</dbReference>
<dbReference type="InterPro" id="IPR001611">
    <property type="entry name" value="Leu-rich_rpt"/>
</dbReference>
<proteinExistence type="predicted"/>
<feature type="transmembrane region" description="Helical" evidence="4">
    <location>
        <begin position="232"/>
        <end position="255"/>
    </location>
</feature>
<comment type="caution">
    <text evidence="6">The sequence shown here is derived from an EMBL/GenBank/DDBJ whole genome shotgun (WGS) entry which is preliminary data.</text>
</comment>
<dbReference type="FunFam" id="3.80.10.10:FF:000041">
    <property type="entry name" value="LRR receptor-like serine/threonine-protein kinase ERECTA"/>
    <property type="match status" value="1"/>
</dbReference>
<keyword evidence="4" id="KW-0812">Transmembrane</keyword>
<feature type="chain" id="PRO_5044194224" description="Leucine-rich repeat-containing N-terminal plant-type domain-containing protein" evidence="5">
    <location>
        <begin position="18"/>
        <end position="338"/>
    </location>
</feature>
<evidence type="ECO:0000256" key="3">
    <source>
        <dbReference type="SAM" id="MobiDB-lite"/>
    </source>
</evidence>
<keyword evidence="2" id="KW-0677">Repeat</keyword>
<dbReference type="Gene3D" id="3.80.10.10">
    <property type="entry name" value="Ribonuclease Inhibitor"/>
    <property type="match status" value="1"/>
</dbReference>
<dbReference type="EMBL" id="JBGBPQ010000005">
    <property type="protein sequence ID" value="KAL1524249.1"/>
    <property type="molecule type" value="Genomic_DNA"/>
</dbReference>
<evidence type="ECO:0000256" key="1">
    <source>
        <dbReference type="ARBA" id="ARBA00022614"/>
    </source>
</evidence>
<keyword evidence="7" id="KW-1185">Reference proteome</keyword>
<sequence length="338" mass="37174">MGGLVWLACVLFKPASAASAYEILSLFYRSTNGDEWTVNEGWLKGDPCDGTWLTKSLYDCYSGELRDTYQPICCELISLTDTEPRVTKLDLFDNNLVGTIPDELAELTALKLLALDGNRLSGTVPTQFGNLWNLNVLWLHHNQLSGSIPSQLGKITTFVQHGCYLQNNSLYFCEPDGALETDPPTLPSECTTDGPASPTDWIGPGAIPCRNATDDESRKSERTRTSRSYDSGGVTIVMVVLGCSIALVISYELVYGDAGKCLPWRRQVDELRADAEEQEQEVVKASRLARFGVILDQLQSSTSLEKASGPSTLKKMGMLFRNKRRAQEAPVAQHVPEG</sequence>
<dbReference type="InterPro" id="IPR052592">
    <property type="entry name" value="LRR-RLK"/>
</dbReference>
<dbReference type="InterPro" id="IPR032675">
    <property type="entry name" value="LRR_dom_sf"/>
</dbReference>
<dbReference type="Pfam" id="PF00560">
    <property type="entry name" value="LRR_1"/>
    <property type="match status" value="3"/>
</dbReference>
<keyword evidence="1" id="KW-0433">Leucine-rich repeat</keyword>
<keyword evidence="4" id="KW-0472">Membrane</keyword>
<evidence type="ECO:0000256" key="2">
    <source>
        <dbReference type="ARBA" id="ARBA00022737"/>
    </source>
</evidence>
<accession>A0AB34JQJ8</accession>
<dbReference type="Proteomes" id="UP001515480">
    <property type="component" value="Unassembled WGS sequence"/>
</dbReference>
<evidence type="ECO:0000313" key="7">
    <source>
        <dbReference type="Proteomes" id="UP001515480"/>
    </source>
</evidence>
<reference evidence="6 7" key="1">
    <citation type="journal article" date="2024" name="Science">
        <title>Giant polyketide synthase enzymes in the biosynthesis of giant marine polyether toxins.</title>
        <authorList>
            <person name="Fallon T.R."/>
            <person name="Shende V.V."/>
            <person name="Wierzbicki I.H."/>
            <person name="Pendleton A.L."/>
            <person name="Watervoot N.F."/>
            <person name="Auber R.P."/>
            <person name="Gonzalez D.J."/>
            <person name="Wisecaver J.H."/>
            <person name="Moore B.S."/>
        </authorList>
    </citation>
    <scope>NUCLEOTIDE SEQUENCE [LARGE SCALE GENOMIC DNA]</scope>
    <source>
        <strain evidence="6 7">12B1</strain>
    </source>
</reference>
<feature type="compositionally biased region" description="Basic and acidic residues" evidence="3">
    <location>
        <begin position="212"/>
        <end position="224"/>
    </location>
</feature>